<reference evidence="13" key="1">
    <citation type="submission" date="2018-05" db="EMBL/GenBank/DDBJ databases">
        <authorList>
            <person name="Li X."/>
        </authorList>
    </citation>
    <scope>NUCLEOTIDE SEQUENCE [LARGE SCALE GENOMIC DNA]</scope>
    <source>
        <strain evidence="13">HKS-05</strain>
    </source>
</reference>
<feature type="transmembrane region" description="Helical" evidence="10">
    <location>
        <begin position="437"/>
        <end position="454"/>
    </location>
</feature>
<feature type="transmembrane region" description="Helical" evidence="10">
    <location>
        <begin position="398"/>
        <end position="417"/>
    </location>
</feature>
<keyword evidence="7 10" id="KW-1133">Transmembrane helix</keyword>
<proteinExistence type="inferred from homology"/>
<dbReference type="InterPro" id="IPR005829">
    <property type="entry name" value="Sugar_transporter_CS"/>
</dbReference>
<keyword evidence="13" id="KW-1185">Reference proteome</keyword>
<dbReference type="InterPro" id="IPR003663">
    <property type="entry name" value="Sugar/inositol_transpt"/>
</dbReference>
<dbReference type="InterPro" id="IPR050814">
    <property type="entry name" value="Myo-inositol_Transporter"/>
</dbReference>
<dbReference type="Gene3D" id="1.20.1250.20">
    <property type="entry name" value="MFS general substrate transporter like domains"/>
    <property type="match status" value="2"/>
</dbReference>
<keyword evidence="8 10" id="KW-0472">Membrane</keyword>
<dbReference type="InterPro" id="IPR005828">
    <property type="entry name" value="MFS_sugar_transport-like"/>
</dbReference>
<dbReference type="InterPro" id="IPR036259">
    <property type="entry name" value="MFS_trans_sf"/>
</dbReference>
<name>A0A328B0E8_9CAUL</name>
<dbReference type="OrthoDB" id="5368493at2"/>
<evidence type="ECO:0000313" key="13">
    <source>
        <dbReference type="Proteomes" id="UP000249842"/>
    </source>
</evidence>
<evidence type="ECO:0000259" key="11">
    <source>
        <dbReference type="PROSITE" id="PS50850"/>
    </source>
</evidence>
<evidence type="ECO:0000256" key="2">
    <source>
        <dbReference type="ARBA" id="ARBA00010992"/>
    </source>
</evidence>
<comment type="subcellular location">
    <subcellularLocation>
        <location evidence="1">Cell membrane</location>
        <topology evidence="1">Multi-pass membrane protein</topology>
    </subcellularLocation>
</comment>
<dbReference type="Proteomes" id="UP000249842">
    <property type="component" value="Unassembled WGS sequence"/>
</dbReference>
<evidence type="ECO:0000256" key="6">
    <source>
        <dbReference type="ARBA" id="ARBA00022692"/>
    </source>
</evidence>
<dbReference type="FunFam" id="1.20.1250.20:FF:000122">
    <property type="entry name" value="D-xylose transporter XylE"/>
    <property type="match status" value="1"/>
</dbReference>
<feature type="transmembrane region" description="Helical" evidence="10">
    <location>
        <begin position="123"/>
        <end position="144"/>
    </location>
</feature>
<evidence type="ECO:0000313" key="12">
    <source>
        <dbReference type="EMBL" id="RAK60379.1"/>
    </source>
</evidence>
<dbReference type="CDD" id="cd17359">
    <property type="entry name" value="MFS_XylE_like"/>
    <property type="match status" value="1"/>
</dbReference>
<dbReference type="InterPro" id="IPR020846">
    <property type="entry name" value="MFS_dom"/>
</dbReference>
<dbReference type="Pfam" id="PF00083">
    <property type="entry name" value="Sugar_tr"/>
    <property type="match status" value="1"/>
</dbReference>
<gene>
    <name evidence="12" type="ORF">DJ021_11460</name>
</gene>
<dbReference type="NCBIfam" id="NF007484">
    <property type="entry name" value="PRK10077.1"/>
    <property type="match status" value="1"/>
</dbReference>
<evidence type="ECO:0000256" key="10">
    <source>
        <dbReference type="SAM" id="Phobius"/>
    </source>
</evidence>
<evidence type="ECO:0000256" key="8">
    <source>
        <dbReference type="ARBA" id="ARBA00023136"/>
    </source>
</evidence>
<feature type="domain" description="Major facilitator superfamily (MFS) profile" evidence="11">
    <location>
        <begin position="12"/>
        <end position="458"/>
    </location>
</feature>
<keyword evidence="6 10" id="KW-0812">Transmembrane</keyword>
<feature type="transmembrane region" description="Helical" evidence="10">
    <location>
        <begin position="306"/>
        <end position="327"/>
    </location>
</feature>
<evidence type="ECO:0000256" key="3">
    <source>
        <dbReference type="ARBA" id="ARBA00022448"/>
    </source>
</evidence>
<dbReference type="GO" id="GO:0005886">
    <property type="term" value="C:plasma membrane"/>
    <property type="evidence" value="ECO:0007669"/>
    <property type="project" value="UniProtKB-SubCell"/>
</dbReference>
<dbReference type="NCBIfam" id="TIGR00879">
    <property type="entry name" value="SP"/>
    <property type="match status" value="1"/>
</dbReference>
<dbReference type="PRINTS" id="PR00171">
    <property type="entry name" value="SUGRTRNSPORT"/>
</dbReference>
<feature type="transmembrane region" description="Helical" evidence="10">
    <location>
        <begin position="268"/>
        <end position="291"/>
    </location>
</feature>
<organism evidence="12 13">
    <name type="scientific">Phenylobacterium hankyongense</name>
    <dbReference type="NCBI Taxonomy" id="1813876"/>
    <lineage>
        <taxon>Bacteria</taxon>
        <taxon>Pseudomonadati</taxon>
        <taxon>Pseudomonadota</taxon>
        <taxon>Alphaproteobacteria</taxon>
        <taxon>Caulobacterales</taxon>
        <taxon>Caulobacteraceae</taxon>
        <taxon>Phenylobacterium</taxon>
    </lineage>
</organism>
<dbReference type="PANTHER" id="PTHR48020:SF12">
    <property type="entry name" value="PROTON MYO-INOSITOL COTRANSPORTER"/>
    <property type="match status" value="1"/>
</dbReference>
<dbReference type="PROSITE" id="PS50850">
    <property type="entry name" value="MFS"/>
    <property type="match status" value="1"/>
</dbReference>
<feature type="transmembrane region" description="Helical" evidence="10">
    <location>
        <begin position="360"/>
        <end position="386"/>
    </location>
</feature>
<feature type="transmembrane region" description="Helical" evidence="10">
    <location>
        <begin position="156"/>
        <end position="179"/>
    </location>
</feature>
<dbReference type="PROSITE" id="PS00217">
    <property type="entry name" value="SUGAR_TRANSPORT_2"/>
    <property type="match status" value="1"/>
</dbReference>
<dbReference type="SUPFAM" id="SSF103473">
    <property type="entry name" value="MFS general substrate transporter"/>
    <property type="match status" value="1"/>
</dbReference>
<feature type="transmembrane region" description="Helical" evidence="10">
    <location>
        <begin position="334"/>
        <end position="354"/>
    </location>
</feature>
<comment type="similarity">
    <text evidence="2 9">Belongs to the major facilitator superfamily. Sugar transporter (TC 2.A.1.1) family.</text>
</comment>
<evidence type="ECO:0000256" key="9">
    <source>
        <dbReference type="RuleBase" id="RU003346"/>
    </source>
</evidence>
<evidence type="ECO:0000256" key="7">
    <source>
        <dbReference type="ARBA" id="ARBA00022989"/>
    </source>
</evidence>
<feature type="transmembrane region" description="Helical" evidence="10">
    <location>
        <begin position="191"/>
        <end position="211"/>
    </location>
</feature>
<dbReference type="PROSITE" id="PS00216">
    <property type="entry name" value="SUGAR_TRANSPORT_1"/>
    <property type="match status" value="1"/>
</dbReference>
<dbReference type="PANTHER" id="PTHR48020">
    <property type="entry name" value="PROTON MYO-INOSITOL COTRANSPORTER"/>
    <property type="match status" value="1"/>
</dbReference>
<evidence type="ECO:0000256" key="5">
    <source>
        <dbReference type="ARBA" id="ARBA00022597"/>
    </source>
</evidence>
<dbReference type="RefSeq" id="WP_111457672.1">
    <property type="nucleotide sequence ID" value="NZ_QFYP01000001.1"/>
</dbReference>
<accession>A0A328B0E8</accession>
<dbReference type="InterPro" id="IPR047984">
    <property type="entry name" value="XylE-like"/>
</dbReference>
<protein>
    <submittedName>
        <fullName evidence="12">D-xylose transporter XylE</fullName>
    </submittedName>
</protein>
<keyword evidence="3 9" id="KW-0813">Transport</keyword>
<feature type="transmembrane region" description="Helical" evidence="10">
    <location>
        <begin position="85"/>
        <end position="103"/>
    </location>
</feature>
<dbReference type="EMBL" id="QFYP01000001">
    <property type="protein sequence ID" value="RAK60379.1"/>
    <property type="molecule type" value="Genomic_DNA"/>
</dbReference>
<sequence>MSKANNSLVVGLTMAAALGGLLFGYDTAVISGAVGAIDANFITPRGLPEGAASSLSGWAISCALLGCVIGAMVGGPISTAVGRKGGLLVAAVLFLVGSIGSAWPEFGLGPIGGMGPDALTPFIWYRVLGGVGVGLASMLSPLYIAEIAPPNDRGRLVTFQQMAIVIGITVVYFVNWAIASQGDAAWIRTVGWRWMLASEAIPAAAFFLLLLRAPDSPRWYVMKGQHEKALAVLKRLTHDEALANATLAEIEETLVTPTRPLLSFGAKVLLVGVMLSIFQQVVGINAVLYYGPLMFENAGFTANVSFLQTIILGVAMTAFTLVALFTVDRWGRKPLMITGALIMAVAMFALGSLFNAHAVGLWALVVVVLYIAGFSLSWGPVTWVLLAEIFPNSIKGKAMAIAVAAQWIANLFVSWSFKVLDGDSGLNAAFNHGFAYWIYGGMSVLAALFVWRFVPETKGRSLEAIQHLWERAPSHPAAAGMVAKDATSA</sequence>
<dbReference type="AlphaFoldDB" id="A0A328B0E8"/>
<keyword evidence="5" id="KW-0762">Sugar transport</keyword>
<evidence type="ECO:0000256" key="4">
    <source>
        <dbReference type="ARBA" id="ARBA00022475"/>
    </source>
</evidence>
<keyword evidence="4" id="KW-1003">Cell membrane</keyword>
<dbReference type="GO" id="GO:0022857">
    <property type="term" value="F:transmembrane transporter activity"/>
    <property type="evidence" value="ECO:0007669"/>
    <property type="project" value="InterPro"/>
</dbReference>
<comment type="caution">
    <text evidence="12">The sequence shown here is derived from an EMBL/GenBank/DDBJ whole genome shotgun (WGS) entry which is preliminary data.</text>
</comment>
<evidence type="ECO:0000256" key="1">
    <source>
        <dbReference type="ARBA" id="ARBA00004651"/>
    </source>
</evidence>
<feature type="transmembrane region" description="Helical" evidence="10">
    <location>
        <begin position="51"/>
        <end position="73"/>
    </location>
</feature>